<feature type="domain" description="Aminotransferase class V" evidence="1">
    <location>
        <begin position="34"/>
        <end position="353"/>
    </location>
</feature>
<proteinExistence type="predicted"/>
<organism evidence="2 3">
    <name type="scientific">Bacillus carboniphilus</name>
    <dbReference type="NCBI Taxonomy" id="86663"/>
    <lineage>
        <taxon>Bacteria</taxon>
        <taxon>Bacillati</taxon>
        <taxon>Bacillota</taxon>
        <taxon>Bacilli</taxon>
        <taxon>Bacillales</taxon>
        <taxon>Bacillaceae</taxon>
        <taxon>Bacillus</taxon>
    </lineage>
</organism>
<dbReference type="PANTHER" id="PTHR43586">
    <property type="entry name" value="CYSTEINE DESULFURASE"/>
    <property type="match status" value="1"/>
</dbReference>
<dbReference type="Pfam" id="PF00266">
    <property type="entry name" value="Aminotran_5"/>
    <property type="match status" value="1"/>
</dbReference>
<dbReference type="InterPro" id="IPR015424">
    <property type="entry name" value="PyrdxlP-dep_Trfase"/>
</dbReference>
<reference evidence="2 3" key="1">
    <citation type="journal article" date="2019" name="Int. J. Syst. Evol. Microbiol.">
        <title>The Global Catalogue of Microorganisms (GCM) 10K type strain sequencing project: providing services to taxonomists for standard genome sequencing and annotation.</title>
        <authorList>
            <consortium name="The Broad Institute Genomics Platform"/>
            <consortium name="The Broad Institute Genome Sequencing Center for Infectious Disease"/>
            <person name="Wu L."/>
            <person name="Ma J."/>
        </authorList>
    </citation>
    <scope>NUCLEOTIDE SEQUENCE [LARGE SCALE GENOMIC DNA]</scope>
    <source>
        <strain evidence="2 3">JCM 9731</strain>
    </source>
</reference>
<keyword evidence="3" id="KW-1185">Reference proteome</keyword>
<evidence type="ECO:0000259" key="1">
    <source>
        <dbReference type="Pfam" id="PF00266"/>
    </source>
</evidence>
<evidence type="ECO:0000313" key="3">
    <source>
        <dbReference type="Proteomes" id="UP001500782"/>
    </source>
</evidence>
<name>A0ABN0VTU1_9BACI</name>
<dbReference type="SUPFAM" id="SSF53383">
    <property type="entry name" value="PLP-dependent transferases"/>
    <property type="match status" value="1"/>
</dbReference>
<dbReference type="Gene3D" id="3.90.1150.10">
    <property type="entry name" value="Aspartate Aminotransferase, domain 1"/>
    <property type="match status" value="1"/>
</dbReference>
<evidence type="ECO:0000313" key="2">
    <source>
        <dbReference type="EMBL" id="GAA0317117.1"/>
    </source>
</evidence>
<accession>A0ABN0VTU1</accession>
<dbReference type="InterPro" id="IPR000192">
    <property type="entry name" value="Aminotrans_V_dom"/>
</dbReference>
<gene>
    <name evidence="2" type="ORF">GCM10008967_04610</name>
</gene>
<dbReference type="RefSeq" id="WP_343795980.1">
    <property type="nucleotide sequence ID" value="NZ_BAAADJ010000004.1"/>
</dbReference>
<sequence length="380" mass="42204">MESFPFKEFRKRFPILSEKIQLSSCSQSALSIDVQQAIQEYMTSWQEHGMDWGGWMEAVEEARQHFATLIHADVEEIAVVSSVSHAASSIATSLNFTDERGDIVLTDMDFPCIGHVWLSQRDRGANIKFISSENHEIPLGSYESSIDERTLLTSISHVAYYNGFEQDLKSIADIAHRNGSYLFVDAYQSAGNVSINVKESGVDFLAAGLQKYLLGIPGLAFLYIKREVADRISPRLTGWFGQSNPFAFDIKNVEYAGGARRFDSGTPPMINGFAAKAALKLILEAGMEKIEPYLKELSQYTIDYAEEKGLTILSPTNVVHKGSNTAIYVPNASEVEQTLKEKGIIVSARQDVIRIAPHFYNTKDDIKTAVDALQKILVGT</sequence>
<keyword evidence="2" id="KW-0032">Aminotransferase</keyword>
<comment type="caution">
    <text evidence="2">The sequence shown here is derived from an EMBL/GenBank/DDBJ whole genome shotgun (WGS) entry which is preliminary data.</text>
</comment>
<dbReference type="PANTHER" id="PTHR43586:SF15">
    <property type="entry name" value="BLR3095 PROTEIN"/>
    <property type="match status" value="1"/>
</dbReference>
<dbReference type="InterPro" id="IPR015422">
    <property type="entry name" value="PyrdxlP-dep_Trfase_small"/>
</dbReference>
<dbReference type="Proteomes" id="UP001500782">
    <property type="component" value="Unassembled WGS sequence"/>
</dbReference>
<dbReference type="EMBL" id="BAAADJ010000004">
    <property type="protein sequence ID" value="GAA0317117.1"/>
    <property type="molecule type" value="Genomic_DNA"/>
</dbReference>
<dbReference type="GO" id="GO:0008483">
    <property type="term" value="F:transaminase activity"/>
    <property type="evidence" value="ECO:0007669"/>
    <property type="project" value="UniProtKB-KW"/>
</dbReference>
<dbReference type="Gene3D" id="3.40.640.10">
    <property type="entry name" value="Type I PLP-dependent aspartate aminotransferase-like (Major domain)"/>
    <property type="match status" value="1"/>
</dbReference>
<dbReference type="InterPro" id="IPR015421">
    <property type="entry name" value="PyrdxlP-dep_Trfase_major"/>
</dbReference>
<protein>
    <submittedName>
        <fullName evidence="2">Aminotransferase class V-fold PLP-dependent enzyme</fullName>
    </submittedName>
</protein>
<keyword evidence="2" id="KW-0808">Transferase</keyword>